<feature type="non-terminal residue" evidence="1">
    <location>
        <position position="396"/>
    </location>
</feature>
<comment type="caution">
    <text evidence="1">The sequence shown here is derived from an EMBL/GenBank/DDBJ whole genome shotgun (WGS) entry which is preliminary data.</text>
</comment>
<keyword evidence="2" id="KW-1185">Reference proteome</keyword>
<gene>
    <name evidence="1" type="ORF">LTS18_011374</name>
</gene>
<name>A0ACC3CYK6_9PEZI</name>
<organism evidence="1 2">
    <name type="scientific">Coniosporium uncinatum</name>
    <dbReference type="NCBI Taxonomy" id="93489"/>
    <lineage>
        <taxon>Eukaryota</taxon>
        <taxon>Fungi</taxon>
        <taxon>Dikarya</taxon>
        <taxon>Ascomycota</taxon>
        <taxon>Pezizomycotina</taxon>
        <taxon>Dothideomycetes</taxon>
        <taxon>Dothideomycetes incertae sedis</taxon>
        <taxon>Coniosporium</taxon>
    </lineage>
</organism>
<protein>
    <submittedName>
        <fullName evidence="1">Uncharacterized protein</fullName>
    </submittedName>
</protein>
<accession>A0ACC3CYK6</accession>
<sequence>MTIPQEFVLSLEYVEGQAKVDQNLRQLLAAIGDYGRTARGAILVFLLHQATIACPEIRDKIGVASPFTEYIKFLPEELLPTFWTEDERQLLVGTSLKAATSAKVKSLQREFDDLRAATETIGWCSKYWWDDEDGLISFDDWLQVDAMYRSRALEFPGIGDSMVPCIDMANHSSGESTIALYETDDRGNAILLLRDGKTVSTGSEITITYGDNKGACEMVFSYGFIEGSMASAKELFLELGMPEDDPLGMAKKAVSKAAPGVKLFQKEDGTTDWVSDFVWWLCVNEEDGLDFQVLQTTDGGRELKVFWKEEGLQDASKLKDLLLEDLLWDVFQLRAVATLQERVEAQLMQLHTSEEVEHADHGRGTSVRDGPWHMAMKLRQLEGELLERSYAHLEAQ</sequence>
<reference evidence="1" key="1">
    <citation type="submission" date="2024-09" db="EMBL/GenBank/DDBJ databases">
        <title>Black Yeasts Isolated from many extreme environments.</title>
        <authorList>
            <person name="Coleine C."/>
            <person name="Stajich J.E."/>
            <person name="Selbmann L."/>
        </authorList>
    </citation>
    <scope>NUCLEOTIDE SEQUENCE</scope>
    <source>
        <strain evidence="1">CCFEE 5737</strain>
    </source>
</reference>
<proteinExistence type="predicted"/>
<dbReference type="EMBL" id="JAWDJW010009617">
    <property type="protein sequence ID" value="KAK3058403.1"/>
    <property type="molecule type" value="Genomic_DNA"/>
</dbReference>
<evidence type="ECO:0000313" key="2">
    <source>
        <dbReference type="Proteomes" id="UP001186974"/>
    </source>
</evidence>
<evidence type="ECO:0000313" key="1">
    <source>
        <dbReference type="EMBL" id="KAK3058403.1"/>
    </source>
</evidence>
<dbReference type="Proteomes" id="UP001186974">
    <property type="component" value="Unassembled WGS sequence"/>
</dbReference>